<reference evidence="1" key="1">
    <citation type="submission" date="2021-01" db="EMBL/GenBank/DDBJ databases">
        <authorList>
            <person name="Kaushik A."/>
        </authorList>
    </citation>
    <scope>NUCLEOTIDE SEQUENCE</scope>
    <source>
        <strain evidence="1">AG6-10EEA</strain>
    </source>
</reference>
<dbReference type="Gene3D" id="3.40.50.1460">
    <property type="match status" value="1"/>
</dbReference>
<comment type="caution">
    <text evidence="1">The sequence shown here is derived from an EMBL/GenBank/DDBJ whole genome shotgun (WGS) entry which is preliminary data.</text>
</comment>
<dbReference type="Proteomes" id="UP000663853">
    <property type="component" value="Unassembled WGS sequence"/>
</dbReference>
<dbReference type="AlphaFoldDB" id="A0A8H3CDU0"/>
<accession>A0A8H3CDU0</accession>
<name>A0A8H3CDU0_9AGAM</name>
<evidence type="ECO:0000313" key="2">
    <source>
        <dbReference type="Proteomes" id="UP000663853"/>
    </source>
</evidence>
<gene>
    <name evidence="1" type="ORF">RDB_LOCUS87808</name>
</gene>
<sequence>MSDYIQQDEVTIFATNHSGPLAKSLAGFRSLTGIGTDPVAFMFTNKYDAMVWPDDKKPMTLKGAAQDRVSAQMFLDQFTPGIRVVVSKSGNLDARREDIEDGIKEVVHSCPPLMVAYFQGHGEEGCDKLRYITGDRKGDGTLEGFTAERLLEMFSKLSTRTVSIVITDFCYSGNIYRLQYCLYLSPDGKSYLWYETDEWFKDNQAGWKHRFHVAGSLEWEQVYETEKRGGYLTNSLAKLEAGSTTVPQFLLGIRQGVGSHLEDGRARASQPLPRDTTQQPQIYCTHKLPLDDSEIFSRIYLGTAEPFNSISS</sequence>
<evidence type="ECO:0000313" key="1">
    <source>
        <dbReference type="EMBL" id="CAE6480492.1"/>
    </source>
</evidence>
<dbReference type="EMBL" id="CAJMXA010002416">
    <property type="protein sequence ID" value="CAE6480492.1"/>
    <property type="molecule type" value="Genomic_DNA"/>
</dbReference>
<organism evidence="1 2">
    <name type="scientific">Rhizoctonia solani</name>
    <dbReference type="NCBI Taxonomy" id="456999"/>
    <lineage>
        <taxon>Eukaryota</taxon>
        <taxon>Fungi</taxon>
        <taxon>Dikarya</taxon>
        <taxon>Basidiomycota</taxon>
        <taxon>Agaricomycotina</taxon>
        <taxon>Agaricomycetes</taxon>
        <taxon>Cantharellales</taxon>
        <taxon>Ceratobasidiaceae</taxon>
        <taxon>Rhizoctonia</taxon>
    </lineage>
</organism>
<protein>
    <submittedName>
        <fullName evidence="1">Uncharacterized protein</fullName>
    </submittedName>
</protein>
<proteinExistence type="predicted"/>